<accession>C5T8T5</accession>
<dbReference type="PATRIC" id="fig|573060.9.peg.1711"/>
<gene>
    <name evidence="2" type="ORF">AcdelDRAFT_3315</name>
</gene>
<feature type="region of interest" description="Disordered" evidence="1">
    <location>
        <begin position="1"/>
        <end position="20"/>
    </location>
</feature>
<organism evidence="2 3">
    <name type="scientific">Acidovorax delafieldii 2AN</name>
    <dbReference type="NCBI Taxonomy" id="573060"/>
    <lineage>
        <taxon>Bacteria</taxon>
        <taxon>Pseudomonadati</taxon>
        <taxon>Pseudomonadota</taxon>
        <taxon>Betaproteobacteria</taxon>
        <taxon>Burkholderiales</taxon>
        <taxon>Comamonadaceae</taxon>
        <taxon>Acidovorax</taxon>
    </lineage>
</organism>
<dbReference type="Proteomes" id="UP000003856">
    <property type="component" value="Unassembled WGS sequence"/>
</dbReference>
<protein>
    <submittedName>
        <fullName evidence="2">Uncharacterized protein</fullName>
    </submittedName>
</protein>
<evidence type="ECO:0000313" key="3">
    <source>
        <dbReference type="Proteomes" id="UP000003856"/>
    </source>
</evidence>
<dbReference type="EMBL" id="ACQT01000161">
    <property type="protein sequence ID" value="EER59114.1"/>
    <property type="molecule type" value="Genomic_DNA"/>
</dbReference>
<evidence type="ECO:0000313" key="2">
    <source>
        <dbReference type="EMBL" id="EER59114.1"/>
    </source>
</evidence>
<comment type="caution">
    <text evidence="2">The sequence shown here is derived from an EMBL/GenBank/DDBJ whole genome shotgun (WGS) entry which is preliminary data.</text>
</comment>
<sequence>MTPRRLPAKPPAPKAAAQRITGASIWAARREKDKERLFVAAAQKVARAHTQSADTPTGQPPVAWRAAFELAKDKSAGITFLSQFNAASVEAPKGVISYCFTPEAAEKVLRAYRPVGGAN</sequence>
<reference evidence="2 3" key="1">
    <citation type="submission" date="2009-05" db="EMBL/GenBank/DDBJ databases">
        <title>The draft genome of Acidovorax delafieldii 2AN.</title>
        <authorList>
            <consortium name="US DOE Joint Genome Institute (JGI-PGF)"/>
            <person name="Lucas S."/>
            <person name="Copeland A."/>
            <person name="Lapidus A."/>
            <person name="Glavina del Rio T."/>
            <person name="Tice H."/>
            <person name="Bruce D."/>
            <person name="Goodwin L."/>
            <person name="Pitluck S."/>
            <person name="Larimer F."/>
            <person name="Land M.L."/>
            <person name="Hauser L."/>
            <person name="Shelobolina E.S."/>
            <person name="Picardal F."/>
            <person name="Roden E."/>
            <person name="Emerson D."/>
        </authorList>
    </citation>
    <scope>NUCLEOTIDE SEQUENCE [LARGE SCALE GENOMIC DNA]</scope>
    <source>
        <strain evidence="2 3">2AN</strain>
    </source>
</reference>
<name>C5T8T5_ACIDE</name>
<evidence type="ECO:0000256" key="1">
    <source>
        <dbReference type="SAM" id="MobiDB-lite"/>
    </source>
</evidence>
<dbReference type="AlphaFoldDB" id="C5T8T5"/>
<dbReference type="RefSeq" id="WP_005798722.1">
    <property type="nucleotide sequence ID" value="NZ_ACQT01000161.1"/>
</dbReference>
<proteinExistence type="predicted"/>
<keyword evidence="3" id="KW-1185">Reference proteome</keyword>